<dbReference type="EMBL" id="CP121769">
    <property type="protein sequence ID" value="WGE08985.1"/>
    <property type="molecule type" value="Genomic_DNA"/>
</dbReference>
<dbReference type="Proteomes" id="UP001222296">
    <property type="component" value="Chromosome"/>
</dbReference>
<evidence type="ECO:0000313" key="1">
    <source>
        <dbReference type="EMBL" id="WGE08985.1"/>
    </source>
</evidence>
<dbReference type="RefSeq" id="WP_261548090.1">
    <property type="nucleotide sequence ID" value="NZ_CP121769.1"/>
</dbReference>
<name>A0AAJ6ACK4_GLAPU</name>
<organism evidence="1 2">
    <name type="scientific">Glaesserella parasuis</name>
    <name type="common">Haemophilus parasuis</name>
    <dbReference type="NCBI Taxonomy" id="738"/>
    <lineage>
        <taxon>Bacteria</taxon>
        <taxon>Pseudomonadati</taxon>
        <taxon>Pseudomonadota</taxon>
        <taxon>Gammaproteobacteria</taxon>
        <taxon>Pasteurellales</taxon>
        <taxon>Pasteurellaceae</taxon>
        <taxon>Glaesserella</taxon>
    </lineage>
</organism>
<protein>
    <submittedName>
        <fullName evidence="1">Uncharacterized protein</fullName>
    </submittedName>
</protein>
<dbReference type="AlphaFoldDB" id="A0AAJ6ACK4"/>
<gene>
    <name evidence="1" type="ORF">QBL01_06885</name>
</gene>
<sequence length="111" mass="12769">MLDKCRYEWQQTEDTAMTKIIIERNPTSNKYCEKAEIRTTGKAGRLARMFAKSRAKQTANTLSRVDIACLERPSKKMIDIANYACNKGKITPTTVRAKEKIKRGCRELIRI</sequence>
<evidence type="ECO:0000313" key="2">
    <source>
        <dbReference type="Proteomes" id="UP001222296"/>
    </source>
</evidence>
<reference evidence="1" key="1">
    <citation type="submission" date="2023-04" db="EMBL/GenBank/DDBJ databases">
        <title>Molecular characterization of the Integrative and Conjugative elements harboring multidrug-resistance gene from Glaesserella (Haemophilus) parasuis.</title>
        <authorList>
            <person name="Che Y."/>
            <person name="Zhou L."/>
        </authorList>
    </citation>
    <scope>NUCLEOTIDE SEQUENCE</scope>
    <source>
        <strain evidence="1">Z44</strain>
    </source>
</reference>
<proteinExistence type="predicted"/>
<accession>A0AAJ6ACK4</accession>